<reference evidence="4" key="1">
    <citation type="submission" date="2019-04" db="EMBL/GenBank/DDBJ databases">
        <title>Complete genome sequence of Sphingomonas sp. W1-2-3.</title>
        <authorList>
            <person name="Im W.T."/>
        </authorList>
    </citation>
    <scope>NUCLEOTIDE SEQUENCE [LARGE SCALE GENOMIC DNA]</scope>
    <source>
        <strain evidence="4">W1-2-3</strain>
    </source>
</reference>
<evidence type="ECO:0000313" key="4">
    <source>
        <dbReference type="Proteomes" id="UP000298714"/>
    </source>
</evidence>
<organism evidence="3 4">
    <name type="scientific">Hankyongella ginsenosidimutans</name>
    <dbReference type="NCBI Taxonomy" id="1763828"/>
    <lineage>
        <taxon>Bacteria</taxon>
        <taxon>Pseudomonadati</taxon>
        <taxon>Pseudomonadota</taxon>
        <taxon>Alphaproteobacteria</taxon>
        <taxon>Sphingomonadales</taxon>
        <taxon>Sphingomonadaceae</taxon>
        <taxon>Hankyongella</taxon>
    </lineage>
</organism>
<dbReference type="GO" id="GO:0004038">
    <property type="term" value="F:allantoinase activity"/>
    <property type="evidence" value="ECO:0007669"/>
    <property type="project" value="TreeGrafter"/>
</dbReference>
<dbReference type="Gene3D" id="3.20.20.140">
    <property type="entry name" value="Metal-dependent hydrolases"/>
    <property type="match status" value="1"/>
</dbReference>
<dbReference type="AlphaFoldDB" id="A0A4D7CCE9"/>
<dbReference type="SUPFAM" id="SSF51556">
    <property type="entry name" value="Metallo-dependent hydrolases"/>
    <property type="match status" value="1"/>
</dbReference>
<evidence type="ECO:0000313" key="3">
    <source>
        <dbReference type="EMBL" id="QCI80592.1"/>
    </source>
</evidence>
<keyword evidence="4" id="KW-1185">Reference proteome</keyword>
<dbReference type="InterPro" id="IPR004722">
    <property type="entry name" value="DHOase"/>
</dbReference>
<evidence type="ECO:0000259" key="2">
    <source>
        <dbReference type="Pfam" id="PF12890"/>
    </source>
</evidence>
<dbReference type="RefSeq" id="WP_222873271.1">
    <property type="nucleotide sequence ID" value="NZ_CP039704.1"/>
</dbReference>
<feature type="domain" description="Dihydroorotase catalytic" evidence="2">
    <location>
        <begin position="67"/>
        <end position="227"/>
    </location>
</feature>
<dbReference type="GO" id="GO:0006221">
    <property type="term" value="P:pyrimidine nucleotide biosynthetic process"/>
    <property type="evidence" value="ECO:0007669"/>
    <property type="project" value="UniProtKB-KW"/>
</dbReference>
<dbReference type="GO" id="GO:0004151">
    <property type="term" value="F:dihydroorotase activity"/>
    <property type="evidence" value="ECO:0007669"/>
    <property type="project" value="InterPro"/>
</dbReference>
<dbReference type="Pfam" id="PF12890">
    <property type="entry name" value="DHOase"/>
    <property type="match status" value="1"/>
</dbReference>
<dbReference type="Proteomes" id="UP000298714">
    <property type="component" value="Chromosome"/>
</dbReference>
<dbReference type="InterPro" id="IPR032466">
    <property type="entry name" value="Metal_Hydrolase"/>
</dbReference>
<name>A0A4D7CCE9_9SPHN</name>
<dbReference type="GO" id="GO:0005737">
    <property type="term" value="C:cytoplasm"/>
    <property type="evidence" value="ECO:0007669"/>
    <property type="project" value="TreeGrafter"/>
</dbReference>
<dbReference type="InterPro" id="IPR024403">
    <property type="entry name" value="DHOase_cat"/>
</dbReference>
<dbReference type="EMBL" id="CP039704">
    <property type="protein sequence ID" value="QCI80592.1"/>
    <property type="molecule type" value="Genomic_DNA"/>
</dbReference>
<keyword evidence="1" id="KW-0665">Pyrimidine biosynthesis</keyword>
<dbReference type="PANTHER" id="PTHR43668">
    <property type="entry name" value="ALLANTOINASE"/>
    <property type="match status" value="1"/>
</dbReference>
<accession>A0A4D7CCE9</accession>
<dbReference type="GO" id="GO:0046872">
    <property type="term" value="F:metal ion binding"/>
    <property type="evidence" value="ECO:0007669"/>
    <property type="project" value="InterPro"/>
</dbReference>
<dbReference type="KEGG" id="hgn:E6W36_15260"/>
<dbReference type="SUPFAM" id="SSF51338">
    <property type="entry name" value="Composite domain of metallo-dependent hydrolases"/>
    <property type="match status" value="1"/>
</dbReference>
<proteinExistence type="predicted"/>
<protein>
    <submittedName>
        <fullName evidence="3">Dihydroorotase</fullName>
    </submittedName>
</protein>
<dbReference type="NCBIfam" id="TIGR00857">
    <property type="entry name" value="pyrC_multi"/>
    <property type="match status" value="1"/>
</dbReference>
<sequence length="413" mass="42927">MIEAPPLAFVNARLLDGTGIDRAGGLLMQGGRISAVGDIEIPDGVPTIDCDGLTLCPGLIDSRVFRIDVAAATAGGVTRLCLMPDQSPTLDDPAMIERVLRLGQKRVWVHPLAAATTGLEGDAMAEVGLCLAAGAVAIATGRAAIRNAAIMLRLLQYARGFDALVVSHAEEPDLVADTVATDGEVATRLGLASHPAIAECLMVARDIRLAEHAGARLHIAQVTTAESIALVRAAKARGAQVTCGVTPAHLLLNEHAAYGYRTYARLSPPLRSEADRLATVAGVRDGTIDVIASGHDPRTEEDKRLPFGQAEPGMVGVETLLPLALTLAHNADIDLKTVLAAMTANPARIFRVPGGVLAAGAPADAILIDPDAAGRIDASALASPARNTPFDGLPVYGRLHGVWQAGRQIFGAF</sequence>
<dbReference type="GO" id="GO:0006145">
    <property type="term" value="P:purine nucleobase catabolic process"/>
    <property type="evidence" value="ECO:0007669"/>
    <property type="project" value="TreeGrafter"/>
</dbReference>
<dbReference type="PANTHER" id="PTHR43668:SF2">
    <property type="entry name" value="ALLANTOINASE"/>
    <property type="match status" value="1"/>
</dbReference>
<dbReference type="InterPro" id="IPR011059">
    <property type="entry name" value="Metal-dep_hydrolase_composite"/>
</dbReference>
<gene>
    <name evidence="3" type="ORF">E6W36_15260</name>
</gene>
<dbReference type="CDD" id="cd01317">
    <property type="entry name" value="DHOase_IIa"/>
    <property type="match status" value="1"/>
</dbReference>
<dbReference type="InterPro" id="IPR050138">
    <property type="entry name" value="DHOase/Allantoinase_Hydrolase"/>
</dbReference>
<evidence type="ECO:0000256" key="1">
    <source>
        <dbReference type="ARBA" id="ARBA00022975"/>
    </source>
</evidence>